<proteinExistence type="predicted"/>
<dbReference type="EMBL" id="UINC01180917">
    <property type="protein sequence ID" value="SVD90350.1"/>
    <property type="molecule type" value="Genomic_DNA"/>
</dbReference>
<reference evidence="2" key="1">
    <citation type="submission" date="2018-05" db="EMBL/GenBank/DDBJ databases">
        <authorList>
            <person name="Lanie J.A."/>
            <person name="Ng W.-L."/>
            <person name="Kazmierczak K.M."/>
            <person name="Andrzejewski T.M."/>
            <person name="Davidsen T.M."/>
            <person name="Wayne K.J."/>
            <person name="Tettelin H."/>
            <person name="Glass J.I."/>
            <person name="Rusch D."/>
            <person name="Podicherti R."/>
            <person name="Tsui H.-C.T."/>
            <person name="Winkler M.E."/>
        </authorList>
    </citation>
    <scope>NUCLEOTIDE SEQUENCE</scope>
</reference>
<protein>
    <submittedName>
        <fullName evidence="2">Uncharacterized protein</fullName>
    </submittedName>
</protein>
<sequence length="95" mass="10215">MAKNFVSFTSGTETIDGAKGQNNKMERGGSVVENPIWKPGSPNSPKQRHDNPKYANQTGGYGEGSVRETPFNQHGKVGKVEPAKPQPKLRGHNAG</sequence>
<gene>
    <name evidence="2" type="ORF">METZ01_LOCUS443204</name>
</gene>
<dbReference type="AlphaFoldDB" id="A0A382Z4Y6"/>
<feature type="region of interest" description="Disordered" evidence="1">
    <location>
        <begin position="1"/>
        <end position="95"/>
    </location>
</feature>
<evidence type="ECO:0000313" key="2">
    <source>
        <dbReference type="EMBL" id="SVD90350.1"/>
    </source>
</evidence>
<feature type="compositionally biased region" description="Polar residues" evidence="1">
    <location>
        <begin position="1"/>
        <end position="13"/>
    </location>
</feature>
<accession>A0A382Z4Y6</accession>
<organism evidence="2">
    <name type="scientific">marine metagenome</name>
    <dbReference type="NCBI Taxonomy" id="408172"/>
    <lineage>
        <taxon>unclassified sequences</taxon>
        <taxon>metagenomes</taxon>
        <taxon>ecological metagenomes</taxon>
    </lineage>
</organism>
<evidence type="ECO:0000256" key="1">
    <source>
        <dbReference type="SAM" id="MobiDB-lite"/>
    </source>
</evidence>
<name>A0A382Z4Y6_9ZZZZ</name>